<organism evidence="7 8">
    <name type="scientific">Amnibacterium flavum</name>
    <dbReference type="NCBI Taxonomy" id="2173173"/>
    <lineage>
        <taxon>Bacteria</taxon>
        <taxon>Bacillati</taxon>
        <taxon>Actinomycetota</taxon>
        <taxon>Actinomycetes</taxon>
        <taxon>Micrococcales</taxon>
        <taxon>Microbacteriaceae</taxon>
        <taxon>Amnibacterium</taxon>
    </lineage>
</organism>
<evidence type="ECO:0000256" key="2">
    <source>
        <dbReference type="ARBA" id="ARBA00023015"/>
    </source>
</evidence>
<evidence type="ECO:0000256" key="3">
    <source>
        <dbReference type="ARBA" id="ARBA00023125"/>
    </source>
</evidence>
<name>A0A2V1HM30_9MICO</name>
<dbReference type="Proteomes" id="UP000244893">
    <property type="component" value="Unassembled WGS sequence"/>
</dbReference>
<feature type="compositionally biased region" description="Basic and acidic residues" evidence="5">
    <location>
        <begin position="209"/>
        <end position="218"/>
    </location>
</feature>
<comment type="similarity">
    <text evidence="1">Belongs to the LysR transcriptional regulatory family.</text>
</comment>
<dbReference type="GO" id="GO:0003700">
    <property type="term" value="F:DNA-binding transcription factor activity"/>
    <property type="evidence" value="ECO:0007669"/>
    <property type="project" value="TreeGrafter"/>
</dbReference>
<comment type="caution">
    <text evidence="7">The sequence shown here is derived from an EMBL/GenBank/DDBJ whole genome shotgun (WGS) entry which is preliminary data.</text>
</comment>
<proteinExistence type="inferred from homology"/>
<dbReference type="InterPro" id="IPR005119">
    <property type="entry name" value="LysR_subst-bd"/>
</dbReference>
<keyword evidence="2" id="KW-0805">Transcription regulation</keyword>
<dbReference type="GO" id="GO:0032993">
    <property type="term" value="C:protein-DNA complex"/>
    <property type="evidence" value="ECO:0007669"/>
    <property type="project" value="TreeGrafter"/>
</dbReference>
<keyword evidence="4" id="KW-0804">Transcription</keyword>
<dbReference type="PANTHER" id="PTHR30346">
    <property type="entry name" value="TRANSCRIPTIONAL DUAL REGULATOR HCAR-RELATED"/>
    <property type="match status" value="1"/>
</dbReference>
<evidence type="ECO:0000313" key="8">
    <source>
        <dbReference type="Proteomes" id="UP000244893"/>
    </source>
</evidence>
<gene>
    <name evidence="7" type="ORF">DDQ50_14865</name>
</gene>
<protein>
    <submittedName>
        <fullName evidence="7">LysR family transcriptional regulator</fullName>
    </submittedName>
</protein>
<feature type="compositionally biased region" description="Basic residues" evidence="5">
    <location>
        <begin position="228"/>
        <end position="251"/>
    </location>
</feature>
<dbReference type="SUPFAM" id="SSF53850">
    <property type="entry name" value="Periplasmic binding protein-like II"/>
    <property type="match status" value="1"/>
</dbReference>
<keyword evidence="3" id="KW-0238">DNA-binding</keyword>
<accession>A0A2V1HM30</accession>
<dbReference type="AlphaFoldDB" id="A0A2V1HM30"/>
<dbReference type="PANTHER" id="PTHR30346:SF0">
    <property type="entry name" value="HCA OPERON TRANSCRIPTIONAL ACTIVATOR HCAR"/>
    <property type="match status" value="1"/>
</dbReference>
<evidence type="ECO:0000256" key="4">
    <source>
        <dbReference type="ARBA" id="ARBA00023163"/>
    </source>
</evidence>
<dbReference type="EMBL" id="QEOP01000003">
    <property type="protein sequence ID" value="PVZ93588.1"/>
    <property type="molecule type" value="Genomic_DNA"/>
</dbReference>
<evidence type="ECO:0000256" key="5">
    <source>
        <dbReference type="SAM" id="MobiDB-lite"/>
    </source>
</evidence>
<sequence length="251" mass="27146">MAAARHKVTLGHVSESDELPESPARSTFTVAFVVGVSADKWARVWAERMPHLPLVLRLVDDAGALEALDGDADMTLARLPLEIDADVYRAIPLWTEMPVVVAPKDHPISVVDSVTLAELEDENLLEGRDDDALDLVAAGVGVARMPQSVFRATGRRDVKAREISDAEPTRIALVWKAGPPDDSVDEFVGIVRGRTAQSSRGTGGEAAAEPEKKTERRQPPRGPAAKAKPVHRTGLRALPRSKKSGGKRRPR</sequence>
<keyword evidence="8" id="KW-1185">Reference proteome</keyword>
<evidence type="ECO:0000259" key="6">
    <source>
        <dbReference type="Pfam" id="PF03466"/>
    </source>
</evidence>
<evidence type="ECO:0000256" key="1">
    <source>
        <dbReference type="ARBA" id="ARBA00009437"/>
    </source>
</evidence>
<dbReference type="Gene3D" id="3.40.190.10">
    <property type="entry name" value="Periplasmic binding protein-like II"/>
    <property type="match status" value="4"/>
</dbReference>
<dbReference type="OrthoDB" id="3388207at2"/>
<feature type="region of interest" description="Disordered" evidence="5">
    <location>
        <begin position="194"/>
        <end position="251"/>
    </location>
</feature>
<dbReference type="GO" id="GO:0003677">
    <property type="term" value="F:DNA binding"/>
    <property type="evidence" value="ECO:0007669"/>
    <property type="project" value="UniProtKB-KW"/>
</dbReference>
<feature type="domain" description="LysR substrate-binding" evidence="6">
    <location>
        <begin position="41"/>
        <end position="126"/>
    </location>
</feature>
<reference evidence="7 8" key="1">
    <citation type="submission" date="2018-05" db="EMBL/GenBank/DDBJ databases">
        <title>Amnibacterium sp. M8JJ-5, whole genome shotgun sequence.</title>
        <authorList>
            <person name="Tuo L."/>
        </authorList>
    </citation>
    <scope>NUCLEOTIDE SEQUENCE [LARGE SCALE GENOMIC DNA]</scope>
    <source>
        <strain evidence="7 8">M8JJ-5</strain>
    </source>
</reference>
<dbReference type="CDD" id="cd05466">
    <property type="entry name" value="PBP2_LTTR_substrate"/>
    <property type="match status" value="1"/>
</dbReference>
<evidence type="ECO:0000313" key="7">
    <source>
        <dbReference type="EMBL" id="PVZ93588.1"/>
    </source>
</evidence>
<feature type="region of interest" description="Disordered" evidence="5">
    <location>
        <begin position="1"/>
        <end position="21"/>
    </location>
</feature>
<dbReference type="Pfam" id="PF03466">
    <property type="entry name" value="LysR_substrate"/>
    <property type="match status" value="1"/>
</dbReference>